<keyword evidence="2" id="KW-0285">Flavoprotein</keyword>
<sequence>MSKIAWNPGTLLAPVPPALVTCGSMQAPNVLTVAWTGIVNSDPAMTYISVRPCRHSYPLIKQSGQFAVNLTTAALVKAADFCGVRSGKTVDKFKECGLTPIPASNISAPILKECPLALECVVKESFLLGSHEMFLAEIVAVDVEEDLIDENGKLHLSAAGLLAYAHGEYFELGKRMGSFGYSVRKKKKFTSHKKK</sequence>
<dbReference type="Pfam" id="PF01613">
    <property type="entry name" value="Flavin_Reduct"/>
    <property type="match status" value="1"/>
</dbReference>
<evidence type="ECO:0000313" key="5">
    <source>
        <dbReference type="EMBL" id="MBC8586514.1"/>
    </source>
</evidence>
<dbReference type="GO" id="GO:0010181">
    <property type="term" value="F:FMN binding"/>
    <property type="evidence" value="ECO:0007669"/>
    <property type="project" value="InterPro"/>
</dbReference>
<evidence type="ECO:0000256" key="1">
    <source>
        <dbReference type="ARBA" id="ARBA00001917"/>
    </source>
</evidence>
<dbReference type="InterPro" id="IPR012349">
    <property type="entry name" value="Split_barrel_FMN-bd"/>
</dbReference>
<dbReference type="PANTHER" id="PTHR43567:SF1">
    <property type="entry name" value="FLAVOREDOXIN"/>
    <property type="match status" value="1"/>
</dbReference>
<dbReference type="SMART" id="SM00903">
    <property type="entry name" value="Flavin_Reduct"/>
    <property type="match status" value="1"/>
</dbReference>
<dbReference type="EMBL" id="JACRTD010000013">
    <property type="protein sequence ID" value="MBC8586514.1"/>
    <property type="molecule type" value="Genomic_DNA"/>
</dbReference>
<protein>
    <submittedName>
        <fullName evidence="5">Flavin reductase family protein</fullName>
    </submittedName>
</protein>
<dbReference type="PANTHER" id="PTHR43567">
    <property type="entry name" value="FLAVOREDOXIN-RELATED-RELATED"/>
    <property type="match status" value="1"/>
</dbReference>
<accession>A0A926II19</accession>
<dbReference type="AlphaFoldDB" id="A0A926II19"/>
<comment type="similarity">
    <text evidence="3">Belongs to the flavoredoxin family.</text>
</comment>
<keyword evidence="6" id="KW-1185">Reference proteome</keyword>
<evidence type="ECO:0000256" key="3">
    <source>
        <dbReference type="ARBA" id="ARBA00038054"/>
    </source>
</evidence>
<reference evidence="5" key="1">
    <citation type="submission" date="2020-08" db="EMBL/GenBank/DDBJ databases">
        <title>Genome public.</title>
        <authorList>
            <person name="Liu C."/>
            <person name="Sun Q."/>
        </authorList>
    </citation>
    <scope>NUCLEOTIDE SEQUENCE</scope>
    <source>
        <strain evidence="5">NSJ-64</strain>
    </source>
</reference>
<dbReference type="SUPFAM" id="SSF50475">
    <property type="entry name" value="FMN-binding split barrel"/>
    <property type="match status" value="1"/>
</dbReference>
<dbReference type="GO" id="GO:0016646">
    <property type="term" value="F:oxidoreductase activity, acting on the CH-NH group of donors, NAD or NADP as acceptor"/>
    <property type="evidence" value="ECO:0007669"/>
    <property type="project" value="UniProtKB-ARBA"/>
</dbReference>
<name>A0A926II19_9FIRM</name>
<evidence type="ECO:0000259" key="4">
    <source>
        <dbReference type="SMART" id="SM00903"/>
    </source>
</evidence>
<organism evidence="5 6">
    <name type="scientific">Youxingia wuxianensis</name>
    <dbReference type="NCBI Taxonomy" id="2763678"/>
    <lineage>
        <taxon>Bacteria</taxon>
        <taxon>Bacillati</taxon>
        <taxon>Bacillota</taxon>
        <taxon>Clostridia</taxon>
        <taxon>Eubacteriales</taxon>
        <taxon>Oscillospiraceae</taxon>
        <taxon>Youxingia</taxon>
    </lineage>
</organism>
<dbReference type="RefSeq" id="WP_262396230.1">
    <property type="nucleotide sequence ID" value="NZ_JACRTD010000013.1"/>
</dbReference>
<evidence type="ECO:0000256" key="2">
    <source>
        <dbReference type="ARBA" id="ARBA00022630"/>
    </source>
</evidence>
<gene>
    <name evidence="5" type="ORF">H8705_13075</name>
</gene>
<feature type="domain" description="Flavin reductase like" evidence="4">
    <location>
        <begin position="12"/>
        <end position="156"/>
    </location>
</feature>
<comment type="cofactor">
    <cofactor evidence="1">
        <name>FMN</name>
        <dbReference type="ChEBI" id="CHEBI:58210"/>
    </cofactor>
</comment>
<dbReference type="Proteomes" id="UP000623678">
    <property type="component" value="Unassembled WGS sequence"/>
</dbReference>
<dbReference type="InterPro" id="IPR052174">
    <property type="entry name" value="Flavoredoxin"/>
</dbReference>
<dbReference type="Gene3D" id="2.30.110.10">
    <property type="entry name" value="Electron Transport, Fmn-binding Protein, Chain A"/>
    <property type="match status" value="1"/>
</dbReference>
<proteinExistence type="inferred from homology"/>
<evidence type="ECO:0000313" key="6">
    <source>
        <dbReference type="Proteomes" id="UP000623678"/>
    </source>
</evidence>
<comment type="caution">
    <text evidence="5">The sequence shown here is derived from an EMBL/GenBank/DDBJ whole genome shotgun (WGS) entry which is preliminary data.</text>
</comment>
<dbReference type="InterPro" id="IPR002563">
    <property type="entry name" value="Flavin_Rdtase-like_dom"/>
</dbReference>